<dbReference type="SUPFAM" id="SSF51621">
    <property type="entry name" value="Phosphoenolpyruvate/pyruvate domain"/>
    <property type="match status" value="1"/>
</dbReference>
<dbReference type="GO" id="GO:0046872">
    <property type="term" value="F:metal ion binding"/>
    <property type="evidence" value="ECO:0007669"/>
    <property type="project" value="UniProtKB-KW"/>
</dbReference>
<evidence type="ECO:0000313" key="5">
    <source>
        <dbReference type="EMBL" id="QDC35978.1"/>
    </source>
</evidence>
<keyword evidence="3" id="KW-0456">Lyase</keyword>
<sequence length="251" mass="25674">MRLHRMRDRLRQGGLIGMFISLPAPSLVESLGGIGFDALVLDAEHAAFGIAELEALIRAADVAGLPALVRVAAIGPDIGRALDLGAAGVIVPRVESVAQAERIVAEVRFPPDGARGAGAVRACDYGASLQPYLEQANDHLAAIVQIETLAGLDMVEQIAAVPGIDGLCMGPFDLAVSIGHPVGSPAHAAAMDRICRAARDAAIAGIAVCATARQVQHARDAGAKLAIFGMDRMFALQAAAAAAASIEAKPG</sequence>
<dbReference type="PANTHER" id="PTHR30502">
    <property type="entry name" value="2-KETO-3-DEOXY-L-RHAMNONATE ALDOLASE"/>
    <property type="match status" value="1"/>
</dbReference>
<evidence type="ECO:0000256" key="3">
    <source>
        <dbReference type="ARBA" id="ARBA00023239"/>
    </source>
</evidence>
<dbReference type="KEGG" id="sufl:FIL70_00705"/>
<dbReference type="Pfam" id="PF03328">
    <property type="entry name" value="HpcH_HpaI"/>
    <property type="match status" value="1"/>
</dbReference>
<comment type="similarity">
    <text evidence="1">Belongs to the HpcH/HpaI aldolase family.</text>
</comment>
<dbReference type="PANTHER" id="PTHR30502:SF0">
    <property type="entry name" value="PHOSPHOENOLPYRUVATE CARBOXYLASE FAMILY PROTEIN"/>
    <property type="match status" value="1"/>
</dbReference>
<reference evidence="5 6" key="1">
    <citation type="submission" date="2019-06" db="EMBL/GenBank/DDBJ databases">
        <title>Genome organization and adaptive potential of archetypical organophosphate degarding Sphingobium fuliginis ATCC 27551.</title>
        <authorList>
            <person name="Sarwar A."/>
            <person name="Parthasarathy S."/>
            <person name="Singh C."/>
            <person name="Siddavattam D."/>
        </authorList>
    </citation>
    <scope>NUCLEOTIDE SEQUENCE [LARGE SCALE GENOMIC DNA]</scope>
    <source>
        <strain evidence="5 6">ATCC 27551</strain>
    </source>
</reference>
<feature type="domain" description="HpcH/HpaI aldolase/citrate lyase" evidence="4">
    <location>
        <begin position="16"/>
        <end position="236"/>
    </location>
</feature>
<dbReference type="GO" id="GO:0016832">
    <property type="term" value="F:aldehyde-lyase activity"/>
    <property type="evidence" value="ECO:0007669"/>
    <property type="project" value="TreeGrafter"/>
</dbReference>
<protein>
    <submittedName>
        <fullName evidence="5">4-hydroxy-2-oxovalerate aldolase</fullName>
    </submittedName>
</protein>
<evidence type="ECO:0000259" key="4">
    <source>
        <dbReference type="Pfam" id="PF03328"/>
    </source>
</evidence>
<proteinExistence type="inferred from homology"/>
<dbReference type="EMBL" id="CP041016">
    <property type="protein sequence ID" value="QDC35978.1"/>
    <property type="molecule type" value="Genomic_DNA"/>
</dbReference>
<evidence type="ECO:0000256" key="2">
    <source>
        <dbReference type="ARBA" id="ARBA00022723"/>
    </source>
</evidence>
<dbReference type="Gene3D" id="3.20.20.60">
    <property type="entry name" value="Phosphoenolpyruvate-binding domains"/>
    <property type="match status" value="1"/>
</dbReference>
<keyword evidence="2" id="KW-0479">Metal-binding</keyword>
<dbReference type="InterPro" id="IPR050251">
    <property type="entry name" value="HpcH-HpaI_aldolase"/>
</dbReference>
<name>A0A5B8C9H0_SPHSA</name>
<dbReference type="InterPro" id="IPR005000">
    <property type="entry name" value="Aldolase/citrate-lyase_domain"/>
</dbReference>
<evidence type="ECO:0000313" key="6">
    <source>
        <dbReference type="Proteomes" id="UP000311469"/>
    </source>
</evidence>
<evidence type="ECO:0000256" key="1">
    <source>
        <dbReference type="ARBA" id="ARBA00005568"/>
    </source>
</evidence>
<gene>
    <name evidence="5" type="ORF">FIL70_00705</name>
</gene>
<dbReference type="InterPro" id="IPR040442">
    <property type="entry name" value="Pyrv_kinase-like_dom_sf"/>
</dbReference>
<dbReference type="InterPro" id="IPR015813">
    <property type="entry name" value="Pyrv/PenolPyrv_kinase-like_dom"/>
</dbReference>
<dbReference type="AlphaFoldDB" id="A0A5B8C9H0"/>
<organism evidence="5 6">
    <name type="scientific">Sphingobium fuliginis ATCC 27551</name>
    <dbReference type="NCBI Taxonomy" id="1208342"/>
    <lineage>
        <taxon>Bacteria</taxon>
        <taxon>Pseudomonadati</taxon>
        <taxon>Pseudomonadota</taxon>
        <taxon>Alphaproteobacteria</taxon>
        <taxon>Sphingomonadales</taxon>
        <taxon>Sphingomonadaceae</taxon>
        <taxon>Sphingobium</taxon>
    </lineage>
</organism>
<dbReference type="GO" id="GO:0005737">
    <property type="term" value="C:cytoplasm"/>
    <property type="evidence" value="ECO:0007669"/>
    <property type="project" value="TreeGrafter"/>
</dbReference>
<accession>A0A5B8C9H0</accession>
<dbReference type="Proteomes" id="UP000311469">
    <property type="component" value="Chromosome cSF1"/>
</dbReference>